<evidence type="ECO:0008006" key="5">
    <source>
        <dbReference type="Google" id="ProtNLM"/>
    </source>
</evidence>
<organism evidence="3 4">
    <name type="scientific">Pseudonocardia halophobica</name>
    <dbReference type="NCBI Taxonomy" id="29401"/>
    <lineage>
        <taxon>Bacteria</taxon>
        <taxon>Bacillati</taxon>
        <taxon>Actinomycetota</taxon>
        <taxon>Actinomycetes</taxon>
        <taxon>Pseudonocardiales</taxon>
        <taxon>Pseudonocardiaceae</taxon>
        <taxon>Pseudonocardia</taxon>
    </lineage>
</organism>
<evidence type="ECO:0000256" key="2">
    <source>
        <dbReference type="SAM" id="SignalP"/>
    </source>
</evidence>
<protein>
    <recommendedName>
        <fullName evidence="5">DUF2993 family protein</fullName>
    </recommendedName>
</protein>
<dbReference type="AlphaFoldDB" id="A0A9W6NZA4"/>
<gene>
    <name evidence="3" type="ORF">GCM10017577_58310</name>
</gene>
<sequence length="287" mass="29928">MIQKGTRRVKTSKFAGAGAAAVGAATAAAVLLLGSTAAAAEPSVDSSASVFRTDGLLSISPSPYAESRDGEHDRQSVADVTALPLHGKPGIGLSALVAEAEGHRAEATVAKVNVLDVLKAEAFRTWCDGADGGSAGVDLVNASILGTPVKAPLEEERFDVSPLLRITLNQQDRDDDSITVTGFTLTLVPGQDRARDLTDKEQEIAPDLVGLVTGQLPDLRKTPLKTVDDLLRALSPKGDLLKITVGSATCALEADEEHDEPAVKKHEPEPGEAPRPEVVQKNLPVTG</sequence>
<evidence type="ECO:0000313" key="4">
    <source>
        <dbReference type="Proteomes" id="UP001143463"/>
    </source>
</evidence>
<keyword evidence="4" id="KW-1185">Reference proteome</keyword>
<reference evidence="3" key="1">
    <citation type="journal article" date="2014" name="Int. J. Syst. Evol. Microbiol.">
        <title>Complete genome sequence of Corynebacterium casei LMG S-19264T (=DSM 44701T), isolated from a smear-ripened cheese.</title>
        <authorList>
            <consortium name="US DOE Joint Genome Institute (JGI-PGF)"/>
            <person name="Walter F."/>
            <person name="Albersmeier A."/>
            <person name="Kalinowski J."/>
            <person name="Ruckert C."/>
        </authorList>
    </citation>
    <scope>NUCLEOTIDE SEQUENCE</scope>
    <source>
        <strain evidence="3">VKM Ac-1069</strain>
    </source>
</reference>
<evidence type="ECO:0000256" key="1">
    <source>
        <dbReference type="SAM" id="MobiDB-lite"/>
    </source>
</evidence>
<dbReference type="EMBL" id="BSFQ01000035">
    <property type="protein sequence ID" value="GLL14683.1"/>
    <property type="molecule type" value="Genomic_DNA"/>
</dbReference>
<reference evidence="3" key="2">
    <citation type="submission" date="2023-01" db="EMBL/GenBank/DDBJ databases">
        <authorList>
            <person name="Sun Q."/>
            <person name="Evtushenko L."/>
        </authorList>
    </citation>
    <scope>NUCLEOTIDE SEQUENCE</scope>
    <source>
        <strain evidence="3">VKM Ac-1069</strain>
    </source>
</reference>
<feature type="compositionally biased region" description="Basic and acidic residues" evidence="1">
    <location>
        <begin position="260"/>
        <end position="275"/>
    </location>
</feature>
<feature type="chain" id="PRO_5040862914" description="DUF2993 family protein" evidence="2">
    <location>
        <begin position="40"/>
        <end position="287"/>
    </location>
</feature>
<feature type="signal peptide" evidence="2">
    <location>
        <begin position="1"/>
        <end position="39"/>
    </location>
</feature>
<keyword evidence="2" id="KW-0732">Signal</keyword>
<feature type="region of interest" description="Disordered" evidence="1">
    <location>
        <begin position="253"/>
        <end position="287"/>
    </location>
</feature>
<proteinExistence type="predicted"/>
<evidence type="ECO:0000313" key="3">
    <source>
        <dbReference type="EMBL" id="GLL14683.1"/>
    </source>
</evidence>
<comment type="caution">
    <text evidence="3">The sequence shown here is derived from an EMBL/GenBank/DDBJ whole genome shotgun (WGS) entry which is preliminary data.</text>
</comment>
<dbReference type="Proteomes" id="UP001143463">
    <property type="component" value="Unassembled WGS sequence"/>
</dbReference>
<name>A0A9W6NZA4_9PSEU</name>
<accession>A0A9W6NZA4</accession>